<dbReference type="GO" id="GO:0005739">
    <property type="term" value="C:mitochondrion"/>
    <property type="evidence" value="ECO:0007669"/>
    <property type="project" value="TreeGrafter"/>
</dbReference>
<gene>
    <name evidence="6" type="ORF">OS493_029343</name>
</gene>
<proteinExistence type="inferred from homology"/>
<dbReference type="InterPro" id="IPR029043">
    <property type="entry name" value="GcvT/YgfZ_C"/>
</dbReference>
<dbReference type="SUPFAM" id="SSF54373">
    <property type="entry name" value="FAD-linked reductases, C-terminal domain"/>
    <property type="match status" value="1"/>
</dbReference>
<dbReference type="Pfam" id="PF01571">
    <property type="entry name" value="GCV_T"/>
    <property type="match status" value="1"/>
</dbReference>
<dbReference type="Pfam" id="PF16350">
    <property type="entry name" value="FAO_M"/>
    <property type="match status" value="1"/>
</dbReference>
<evidence type="ECO:0008006" key="8">
    <source>
        <dbReference type="Google" id="ProtNLM"/>
    </source>
</evidence>
<dbReference type="InterPro" id="IPR006076">
    <property type="entry name" value="FAD-dep_OxRdtase"/>
</dbReference>
<evidence type="ECO:0000259" key="5">
    <source>
        <dbReference type="Pfam" id="PF16350"/>
    </source>
</evidence>
<dbReference type="Gene3D" id="3.30.9.10">
    <property type="entry name" value="D-Amino Acid Oxidase, subunit A, domain 2"/>
    <property type="match status" value="1"/>
</dbReference>
<evidence type="ECO:0000313" key="6">
    <source>
        <dbReference type="EMBL" id="KAJ7377440.1"/>
    </source>
</evidence>
<dbReference type="SUPFAM" id="SSF101790">
    <property type="entry name" value="Aminomethyltransferase beta-barrel domain"/>
    <property type="match status" value="1"/>
</dbReference>
<feature type="domain" description="Aminomethyltransferase C-terminal" evidence="4">
    <location>
        <begin position="777"/>
        <end position="856"/>
    </location>
</feature>
<evidence type="ECO:0000259" key="3">
    <source>
        <dbReference type="Pfam" id="PF01571"/>
    </source>
</evidence>
<evidence type="ECO:0000256" key="1">
    <source>
        <dbReference type="ARBA" id="ARBA00008609"/>
    </source>
</evidence>
<dbReference type="OrthoDB" id="498204at2759"/>
<reference evidence="6" key="1">
    <citation type="submission" date="2023-01" db="EMBL/GenBank/DDBJ databases">
        <title>Genome assembly of the deep-sea coral Lophelia pertusa.</title>
        <authorList>
            <person name="Herrera S."/>
            <person name="Cordes E."/>
        </authorList>
    </citation>
    <scope>NUCLEOTIDE SEQUENCE</scope>
    <source>
        <strain evidence="6">USNM1676648</strain>
        <tissue evidence="6">Polyp</tissue>
    </source>
</reference>
<dbReference type="Gene3D" id="2.40.30.110">
    <property type="entry name" value="Aminomethyltransferase beta-barrel domains"/>
    <property type="match status" value="1"/>
</dbReference>
<sequence>MAIQEFYRPVTSTQVPIIQVPGPAPSTWLVPDSLCELDQKPLNKRLKEDAEAVVIGGGALGTSIAYHLAKGGMKDVILLEKSELTAGSTWHSFGVTSHYNPVVNMKPITHYSMCLYKQLQEETGQDVGFHMCGSLRICTTPERLEEAKYQMHRHGWLKAPQRLIKTEEVAQVYPLLNVDDVLGALYFPEDGYIDPYSMTQALAIGARMYGAELYMPASVTGLHYRSDGRWDVQTPHGTIRAKHVVNAAGFWGREIGRMTGRELALGVVHHQYVVTGPIPEVASLKKELPFLRDLEGSIYSRQEKQGIAFGTYESADKMKLQDDWWDSVPEGFGKELFESDLDRISDYIAYSMKRIPVLAGNAEITSVVSGPMTYSPDAIPMLGPDAEVPNMWLALGTGYGIGIAGGVGKYLSDWMIDGEPPYDLIECEPGRYGNWTTREYVLAKVRETYGLNNEMIHPKLERWAGRPVRTSAISKRLCARGAQMGLRAGWEQPNWFARPGDEPRYKPSFRRTNWFEPVGRECDMVLNEVGIIDLSPYGKIEVKGKDASSFMDMIFANELPKMGQSNISHMLSARGKVYAEMTVTCLAPDHYFLVTGSATEFHDLRWLLENRRKNNYDVTIKNVTDDVACLGVAGPQSRDVLSKVTSSDMDDDNFPYMAFRNIEVARLPVQASRFSFTGELGWELFHKNEHTAELYEALLTAGDDHGIGDFGTYALNSLRLEKGFRSWALSCFVFCRQMNMSTNAAEADLMSSIKLNKGVEFIGRDALLQLNKDDCERVLCFLTVDTTDVDPEGNETVWYANKVVGFTSSGSYSYQLKKSICFAYLPPSLTDLGSRVEVEMLGSKFPAVVVKQPLFDPEPIRTKN</sequence>
<dbReference type="InterPro" id="IPR032503">
    <property type="entry name" value="FAO_M"/>
</dbReference>
<dbReference type="SUPFAM" id="SSF103025">
    <property type="entry name" value="Folate-binding domain"/>
    <property type="match status" value="1"/>
</dbReference>
<dbReference type="SUPFAM" id="SSF51905">
    <property type="entry name" value="FAD/NAD(P)-binding domain"/>
    <property type="match status" value="1"/>
</dbReference>
<name>A0A9W9Z9W3_9CNID</name>
<dbReference type="Pfam" id="PF08669">
    <property type="entry name" value="GCV_T_C"/>
    <property type="match status" value="1"/>
</dbReference>
<dbReference type="Gene3D" id="3.50.50.60">
    <property type="entry name" value="FAD/NAD(P)-binding domain"/>
    <property type="match status" value="1"/>
</dbReference>
<organism evidence="6 7">
    <name type="scientific">Desmophyllum pertusum</name>
    <dbReference type="NCBI Taxonomy" id="174260"/>
    <lineage>
        <taxon>Eukaryota</taxon>
        <taxon>Metazoa</taxon>
        <taxon>Cnidaria</taxon>
        <taxon>Anthozoa</taxon>
        <taxon>Hexacorallia</taxon>
        <taxon>Scleractinia</taxon>
        <taxon>Caryophylliina</taxon>
        <taxon>Caryophylliidae</taxon>
        <taxon>Desmophyllum</taxon>
    </lineage>
</organism>
<evidence type="ECO:0000313" key="7">
    <source>
        <dbReference type="Proteomes" id="UP001163046"/>
    </source>
</evidence>
<feature type="domain" description="FAD dependent oxidoreductase" evidence="2">
    <location>
        <begin position="52"/>
        <end position="414"/>
    </location>
</feature>
<dbReference type="AlphaFoldDB" id="A0A9W9Z9W3"/>
<evidence type="ECO:0000259" key="4">
    <source>
        <dbReference type="Pfam" id="PF08669"/>
    </source>
</evidence>
<feature type="domain" description="FAD dependent oxidoreductase central" evidence="5">
    <location>
        <begin position="417"/>
        <end position="471"/>
    </location>
</feature>
<accession>A0A9W9Z9W3</accession>
<dbReference type="InterPro" id="IPR036188">
    <property type="entry name" value="FAD/NAD-bd_sf"/>
</dbReference>
<dbReference type="Gene3D" id="3.30.70.1400">
    <property type="entry name" value="Aminomethyltransferase beta-barrel domains"/>
    <property type="match status" value="1"/>
</dbReference>
<dbReference type="InterPro" id="IPR013977">
    <property type="entry name" value="GcvT_C"/>
</dbReference>
<comment type="similarity">
    <text evidence="1">Belongs to the GcvT family.</text>
</comment>
<dbReference type="InterPro" id="IPR006222">
    <property type="entry name" value="GCVT_N"/>
</dbReference>
<comment type="caution">
    <text evidence="6">The sequence shown here is derived from an EMBL/GenBank/DDBJ whole genome shotgun (WGS) entry which is preliminary data.</text>
</comment>
<dbReference type="Proteomes" id="UP001163046">
    <property type="component" value="Unassembled WGS sequence"/>
</dbReference>
<dbReference type="InterPro" id="IPR028896">
    <property type="entry name" value="GcvT/YgfZ/DmdA"/>
</dbReference>
<dbReference type="EMBL" id="MU826379">
    <property type="protein sequence ID" value="KAJ7377440.1"/>
    <property type="molecule type" value="Genomic_DNA"/>
</dbReference>
<dbReference type="InterPro" id="IPR027266">
    <property type="entry name" value="TrmE/GcvT-like"/>
</dbReference>
<dbReference type="Gene3D" id="3.30.1360.120">
    <property type="entry name" value="Probable tRNA modification gtpase trme, domain 1"/>
    <property type="match status" value="1"/>
</dbReference>
<keyword evidence="7" id="KW-1185">Reference proteome</keyword>
<dbReference type="Pfam" id="PF01266">
    <property type="entry name" value="DAO"/>
    <property type="match status" value="1"/>
</dbReference>
<dbReference type="PANTHER" id="PTHR43757:SF2">
    <property type="entry name" value="AMINOMETHYLTRANSFERASE, MITOCHONDRIAL"/>
    <property type="match status" value="1"/>
</dbReference>
<feature type="domain" description="GCVT N-terminal" evidence="3">
    <location>
        <begin position="475"/>
        <end position="757"/>
    </location>
</feature>
<evidence type="ECO:0000259" key="2">
    <source>
        <dbReference type="Pfam" id="PF01266"/>
    </source>
</evidence>
<dbReference type="PANTHER" id="PTHR43757">
    <property type="entry name" value="AMINOMETHYLTRANSFERASE"/>
    <property type="match status" value="1"/>
</dbReference>
<protein>
    <recommendedName>
        <fullName evidence="8">Dimethylglycine dehydrogenase</fullName>
    </recommendedName>
</protein>